<dbReference type="PROSITE" id="PS00061">
    <property type="entry name" value="ADH_SHORT"/>
    <property type="match status" value="1"/>
</dbReference>
<keyword evidence="2" id="KW-1133">Transmembrane helix</keyword>
<keyword evidence="2" id="KW-0472">Membrane</keyword>
<comment type="similarity">
    <text evidence="1">Belongs to the short-chain dehydrogenases/reductases (SDR) family.</text>
</comment>
<dbReference type="InterPro" id="IPR020904">
    <property type="entry name" value="Sc_DH/Rdtase_CS"/>
</dbReference>
<dbReference type="SUPFAM" id="SSF51735">
    <property type="entry name" value="NAD(P)-binding Rossmann-fold domains"/>
    <property type="match status" value="1"/>
</dbReference>
<proteinExistence type="inferred from homology"/>
<reference evidence="4" key="1">
    <citation type="journal article" date="2019" name="Int. J. Syst. Evol. Microbiol.">
        <title>The Global Catalogue of Microorganisms (GCM) 10K type strain sequencing project: providing services to taxonomists for standard genome sequencing and annotation.</title>
        <authorList>
            <consortium name="The Broad Institute Genomics Platform"/>
            <consortium name="The Broad Institute Genome Sequencing Center for Infectious Disease"/>
            <person name="Wu L."/>
            <person name="Ma J."/>
        </authorList>
    </citation>
    <scope>NUCLEOTIDE SEQUENCE [LARGE SCALE GENOMIC DNA]</scope>
    <source>
        <strain evidence="4">NBRC 108894</strain>
    </source>
</reference>
<evidence type="ECO:0000256" key="2">
    <source>
        <dbReference type="SAM" id="Phobius"/>
    </source>
</evidence>
<dbReference type="EMBL" id="BSVB01000001">
    <property type="protein sequence ID" value="GMA94561.1"/>
    <property type="molecule type" value="Genomic_DNA"/>
</dbReference>
<evidence type="ECO:0000313" key="4">
    <source>
        <dbReference type="Proteomes" id="UP001157034"/>
    </source>
</evidence>
<dbReference type="RefSeq" id="WP_284253467.1">
    <property type="nucleotide sequence ID" value="NZ_BSVB01000001.1"/>
</dbReference>
<accession>A0ABQ6K4C2</accession>
<keyword evidence="4" id="KW-1185">Reference proteome</keyword>
<keyword evidence="2" id="KW-0812">Transmembrane</keyword>
<dbReference type="Gene3D" id="3.40.50.720">
    <property type="entry name" value="NAD(P)-binding Rossmann-like Domain"/>
    <property type="match status" value="1"/>
</dbReference>
<dbReference type="InterPro" id="IPR002347">
    <property type="entry name" value="SDR_fam"/>
</dbReference>
<feature type="transmembrane region" description="Helical" evidence="2">
    <location>
        <begin position="175"/>
        <end position="195"/>
    </location>
</feature>
<evidence type="ECO:0008006" key="5">
    <source>
        <dbReference type="Google" id="ProtNLM"/>
    </source>
</evidence>
<gene>
    <name evidence="3" type="ORF">GCM10025881_13850</name>
</gene>
<comment type="caution">
    <text evidence="3">The sequence shown here is derived from an EMBL/GenBank/DDBJ whole genome shotgun (WGS) entry which is preliminary data.</text>
</comment>
<dbReference type="InterPro" id="IPR036291">
    <property type="entry name" value="NAD(P)-bd_dom_sf"/>
</dbReference>
<protein>
    <recommendedName>
        <fullName evidence="5">SDR family NAD(P)-dependent oxidoreductase</fullName>
    </recommendedName>
</protein>
<evidence type="ECO:0000256" key="1">
    <source>
        <dbReference type="ARBA" id="ARBA00006484"/>
    </source>
</evidence>
<dbReference type="Pfam" id="PF00106">
    <property type="entry name" value="adh_short"/>
    <property type="match status" value="1"/>
</dbReference>
<evidence type="ECO:0000313" key="3">
    <source>
        <dbReference type="EMBL" id="GMA94561.1"/>
    </source>
</evidence>
<name>A0ABQ6K4C2_9MICO</name>
<sequence>MIQVGSALAHRGIPLQSAYCASKHAIKSLSESVMVELEHRGSDVRISQVDMPAMNTVQFNWVKNLLRHHPQPVPPILQPEVCAAILADVADRPRRRTWVGEATVATILGTRLSARLADRLALKSGFAQEDPSLHEPMLPPNLWEPVPGDHGAHGAFDDRAKALTPQTWAQQHRGLAAAIGAAGAVVAATALASGMRAARR</sequence>
<dbReference type="Proteomes" id="UP001157034">
    <property type="component" value="Unassembled WGS sequence"/>
</dbReference>
<organism evidence="3 4">
    <name type="scientific">Pseudolysinimonas kribbensis</name>
    <dbReference type="NCBI Taxonomy" id="433641"/>
    <lineage>
        <taxon>Bacteria</taxon>
        <taxon>Bacillati</taxon>
        <taxon>Actinomycetota</taxon>
        <taxon>Actinomycetes</taxon>
        <taxon>Micrococcales</taxon>
        <taxon>Microbacteriaceae</taxon>
        <taxon>Pseudolysinimonas</taxon>
    </lineage>
</organism>